<feature type="transmembrane region" description="Helical" evidence="2">
    <location>
        <begin position="81"/>
        <end position="101"/>
    </location>
</feature>
<comment type="caution">
    <text evidence="3">The sequence shown here is derived from an EMBL/GenBank/DDBJ whole genome shotgun (WGS) entry which is preliminary data.</text>
</comment>
<dbReference type="EMBL" id="BNJQ01000025">
    <property type="protein sequence ID" value="GHP09451.1"/>
    <property type="molecule type" value="Genomic_DNA"/>
</dbReference>
<keyword evidence="2" id="KW-0812">Transmembrane</keyword>
<proteinExistence type="predicted"/>
<sequence>MMKLQRITKEESPAQAASSQQQPQEEEEGVPITPRTPTTAFTTFMRAVDSSLPEFGDEEYFMALNRREEDDEKKAKSHAELYAALYILVAIMCVILLRLYATMTGGSYTALYSVS</sequence>
<name>A0A830HVI4_9CHLO</name>
<evidence type="ECO:0000313" key="4">
    <source>
        <dbReference type="Proteomes" id="UP000660262"/>
    </source>
</evidence>
<feature type="compositionally biased region" description="Low complexity" evidence="1">
    <location>
        <begin position="13"/>
        <end position="23"/>
    </location>
</feature>
<reference evidence="3" key="1">
    <citation type="submission" date="2020-10" db="EMBL/GenBank/DDBJ databases">
        <title>Unveiling of a novel bifunctional photoreceptor, Dualchrome1, isolated from a cosmopolitan green alga.</title>
        <authorList>
            <person name="Suzuki S."/>
            <person name="Kawachi M."/>
        </authorList>
    </citation>
    <scope>NUCLEOTIDE SEQUENCE</scope>
    <source>
        <strain evidence="3">NIES 2893</strain>
    </source>
</reference>
<evidence type="ECO:0000256" key="2">
    <source>
        <dbReference type="SAM" id="Phobius"/>
    </source>
</evidence>
<feature type="region of interest" description="Disordered" evidence="1">
    <location>
        <begin position="1"/>
        <end position="37"/>
    </location>
</feature>
<keyword evidence="4" id="KW-1185">Reference proteome</keyword>
<evidence type="ECO:0000313" key="3">
    <source>
        <dbReference type="EMBL" id="GHP09451.1"/>
    </source>
</evidence>
<protein>
    <submittedName>
        <fullName evidence="3">Uncharacterized protein</fullName>
    </submittedName>
</protein>
<dbReference type="AlphaFoldDB" id="A0A830HVI4"/>
<accession>A0A830HVI4</accession>
<dbReference type="Proteomes" id="UP000660262">
    <property type="component" value="Unassembled WGS sequence"/>
</dbReference>
<evidence type="ECO:0000256" key="1">
    <source>
        <dbReference type="SAM" id="MobiDB-lite"/>
    </source>
</evidence>
<keyword evidence="2" id="KW-1133">Transmembrane helix</keyword>
<organism evidence="3 4">
    <name type="scientific">Pycnococcus provasolii</name>
    <dbReference type="NCBI Taxonomy" id="41880"/>
    <lineage>
        <taxon>Eukaryota</taxon>
        <taxon>Viridiplantae</taxon>
        <taxon>Chlorophyta</taxon>
        <taxon>Pseudoscourfieldiophyceae</taxon>
        <taxon>Pseudoscourfieldiales</taxon>
        <taxon>Pycnococcaceae</taxon>
        <taxon>Pycnococcus</taxon>
    </lineage>
</organism>
<gene>
    <name evidence="3" type="ORF">PPROV_000818600</name>
</gene>
<keyword evidence="2" id="KW-0472">Membrane</keyword>